<dbReference type="Gene3D" id="3.10.290.30">
    <property type="entry name" value="MM3350-like"/>
    <property type="match status" value="1"/>
</dbReference>
<dbReference type="Pfam" id="PF07929">
    <property type="entry name" value="PRiA4_ORF3"/>
    <property type="match status" value="1"/>
</dbReference>
<proteinExistence type="predicted"/>
<comment type="caution">
    <text evidence="2">The sequence shown here is derived from an EMBL/GenBank/DDBJ whole genome shotgun (WGS) entry which is preliminary data.</text>
</comment>
<evidence type="ECO:0000313" key="2">
    <source>
        <dbReference type="EMBL" id="MBA8882042.1"/>
    </source>
</evidence>
<gene>
    <name evidence="2" type="ORF">FHW16_005790</name>
</gene>
<protein>
    <recommendedName>
        <fullName evidence="1">Plasmid pRiA4b Orf3-like domain-containing protein</fullName>
    </recommendedName>
</protein>
<dbReference type="PANTHER" id="PTHR41878:SF1">
    <property type="entry name" value="TNPR PROTEIN"/>
    <property type="match status" value="1"/>
</dbReference>
<accession>A0A839ETE1</accession>
<dbReference type="InterPro" id="IPR024047">
    <property type="entry name" value="MM3350-like_sf"/>
</dbReference>
<dbReference type="SUPFAM" id="SSF159941">
    <property type="entry name" value="MM3350-like"/>
    <property type="match status" value="1"/>
</dbReference>
<keyword evidence="3" id="KW-1185">Reference proteome</keyword>
<evidence type="ECO:0000259" key="1">
    <source>
        <dbReference type="Pfam" id="PF07929"/>
    </source>
</evidence>
<evidence type="ECO:0000313" key="3">
    <source>
        <dbReference type="Proteomes" id="UP000549052"/>
    </source>
</evidence>
<sequence length="245" mass="28373">MVWSLHSIETIILEAQLSKSEAVEPEPDVMPEILQFRIWLKDVSPMIWRRVQIPSTLTLRELHGVFQVTMGWESIHLFQFTLRATRFGSWQTAARTPDIALSELQLRKGVRFLYEYDLNIPWEHEVRLEDRILASTGKSYPRCTGGDGNCPTEDCGGPLAFMTQSDAADNDEVYENLAEAAEFIDAVVFQHRFEVLKDKRRVEDIKDLVDRLNGRLSMLGTPFERKTVNSRLEQQEHLLLMHQQM</sequence>
<dbReference type="PANTHER" id="PTHR41878">
    <property type="entry name" value="LEXA REPRESSOR-RELATED"/>
    <property type="match status" value="1"/>
</dbReference>
<dbReference type="AlphaFoldDB" id="A0A839ETE1"/>
<dbReference type="Proteomes" id="UP000549052">
    <property type="component" value="Unassembled WGS sequence"/>
</dbReference>
<dbReference type="EMBL" id="JACGXN010000021">
    <property type="protein sequence ID" value="MBA8882042.1"/>
    <property type="molecule type" value="Genomic_DNA"/>
</dbReference>
<organism evidence="2 3">
    <name type="scientific">Phyllobacterium myrsinacearum</name>
    <dbReference type="NCBI Taxonomy" id="28101"/>
    <lineage>
        <taxon>Bacteria</taxon>
        <taxon>Pseudomonadati</taxon>
        <taxon>Pseudomonadota</taxon>
        <taxon>Alphaproteobacteria</taxon>
        <taxon>Hyphomicrobiales</taxon>
        <taxon>Phyllobacteriaceae</taxon>
        <taxon>Phyllobacterium</taxon>
    </lineage>
</organism>
<reference evidence="2 3" key="1">
    <citation type="submission" date="2020-07" db="EMBL/GenBank/DDBJ databases">
        <title>Genomic Encyclopedia of Type Strains, Phase IV (KMG-V): Genome sequencing to study the core and pangenomes of soil and plant-associated prokaryotes.</title>
        <authorList>
            <person name="Whitman W."/>
        </authorList>
    </citation>
    <scope>NUCLEOTIDE SEQUENCE [LARGE SCALE GENOMIC DNA]</scope>
    <source>
        <strain evidence="2 3">AN3</strain>
    </source>
</reference>
<dbReference type="RefSeq" id="WP_246712004.1">
    <property type="nucleotide sequence ID" value="NZ_JACGXN010000021.1"/>
</dbReference>
<name>A0A839ETE1_9HYPH</name>
<dbReference type="InterPro" id="IPR012912">
    <property type="entry name" value="Plasmid_pRiA4b_Orf3-like"/>
</dbReference>
<feature type="domain" description="Plasmid pRiA4b Orf3-like" evidence="1">
    <location>
        <begin position="33"/>
        <end position="183"/>
    </location>
</feature>